<dbReference type="InterPro" id="IPR008105">
    <property type="entry name" value="Chemokine_XCL1/XCL2"/>
</dbReference>
<keyword evidence="11" id="KW-1185">Reference proteome</keyword>
<dbReference type="PANTHER" id="PTHR12015">
    <property type="entry name" value="SMALL INDUCIBLE CYTOKINE A"/>
    <property type="match status" value="1"/>
</dbReference>
<keyword evidence="4" id="KW-0202">Cytokine</keyword>
<evidence type="ECO:0000256" key="4">
    <source>
        <dbReference type="ARBA" id="ARBA00022514"/>
    </source>
</evidence>
<dbReference type="AlphaFoldDB" id="A0A1U7TMU3"/>
<dbReference type="GO" id="GO:0006954">
    <property type="term" value="P:inflammatory response"/>
    <property type="evidence" value="ECO:0007669"/>
    <property type="project" value="TreeGrafter"/>
</dbReference>
<gene>
    <name evidence="12" type="primary">LOC103261948</name>
</gene>
<evidence type="ECO:0000256" key="2">
    <source>
        <dbReference type="ARBA" id="ARBA00006894"/>
    </source>
</evidence>
<reference evidence="12" key="1">
    <citation type="submission" date="2025-08" db="UniProtKB">
        <authorList>
            <consortium name="RefSeq"/>
        </authorList>
    </citation>
    <scope>IDENTIFICATION</scope>
</reference>
<comment type="subcellular location">
    <subcellularLocation>
        <location evidence="1">Secreted</location>
    </subcellularLocation>
</comment>
<feature type="domain" description="Chemokine interleukin-8-like" evidence="10">
    <location>
        <begin position="27"/>
        <end position="84"/>
    </location>
</feature>
<evidence type="ECO:0000313" key="12">
    <source>
        <dbReference type="RefSeq" id="XP_008057723.1"/>
    </source>
</evidence>
<evidence type="ECO:0000256" key="9">
    <source>
        <dbReference type="SAM" id="SignalP"/>
    </source>
</evidence>
<evidence type="ECO:0000256" key="7">
    <source>
        <dbReference type="ARBA" id="ARBA00023157"/>
    </source>
</evidence>
<dbReference type="RefSeq" id="XP_008057723.1">
    <property type="nucleotide sequence ID" value="XM_008059532.2"/>
</dbReference>
<dbReference type="SUPFAM" id="SSF54117">
    <property type="entry name" value="Interleukin 8-like chemokines"/>
    <property type="match status" value="1"/>
</dbReference>
<feature type="compositionally biased region" description="Low complexity" evidence="8">
    <location>
        <begin position="97"/>
        <end position="114"/>
    </location>
</feature>
<feature type="region of interest" description="Disordered" evidence="8">
    <location>
        <begin position="88"/>
        <end position="114"/>
    </location>
</feature>
<comment type="similarity">
    <text evidence="2">Belongs to the intercrine gamma family.</text>
</comment>
<feature type="chain" id="PRO_5010546719" evidence="9">
    <location>
        <begin position="22"/>
        <end position="114"/>
    </location>
</feature>
<dbReference type="Pfam" id="PF00048">
    <property type="entry name" value="IL8"/>
    <property type="match status" value="1"/>
</dbReference>
<keyword evidence="6 9" id="KW-0732">Signal</keyword>
<dbReference type="FunFam" id="2.40.50.40:FF:000023">
    <property type="entry name" value="Lymphotactin isoform X1"/>
    <property type="match status" value="1"/>
</dbReference>
<dbReference type="InterPro" id="IPR036048">
    <property type="entry name" value="Interleukin_8-like_sf"/>
</dbReference>
<evidence type="ECO:0000256" key="3">
    <source>
        <dbReference type="ARBA" id="ARBA00022500"/>
    </source>
</evidence>
<dbReference type="OrthoDB" id="9906867at2759"/>
<dbReference type="GO" id="GO:0008009">
    <property type="term" value="F:chemokine activity"/>
    <property type="evidence" value="ECO:0007669"/>
    <property type="project" value="InterPro"/>
</dbReference>
<evidence type="ECO:0000313" key="11">
    <source>
        <dbReference type="Proteomes" id="UP000189704"/>
    </source>
</evidence>
<proteinExistence type="inferred from homology"/>
<organism evidence="11 12">
    <name type="scientific">Carlito syrichta</name>
    <name type="common">Philippine tarsier</name>
    <name type="synonym">Tarsius syrichta</name>
    <dbReference type="NCBI Taxonomy" id="1868482"/>
    <lineage>
        <taxon>Eukaryota</taxon>
        <taxon>Metazoa</taxon>
        <taxon>Chordata</taxon>
        <taxon>Craniata</taxon>
        <taxon>Vertebrata</taxon>
        <taxon>Euteleostomi</taxon>
        <taxon>Mammalia</taxon>
        <taxon>Eutheria</taxon>
        <taxon>Euarchontoglires</taxon>
        <taxon>Primates</taxon>
        <taxon>Haplorrhini</taxon>
        <taxon>Tarsiiformes</taxon>
        <taxon>Tarsiidae</taxon>
        <taxon>Carlito</taxon>
    </lineage>
</organism>
<name>A0A1U7TMU3_CARSF</name>
<dbReference type="PRINTS" id="PR01731">
    <property type="entry name" value="LYMPHOTACTIN"/>
</dbReference>
<dbReference type="KEGG" id="csyr:103261948"/>
<dbReference type="OMA" id="IVNYEKQ"/>
<evidence type="ECO:0000256" key="1">
    <source>
        <dbReference type="ARBA" id="ARBA00004613"/>
    </source>
</evidence>
<dbReference type="InterPro" id="IPR001811">
    <property type="entry name" value="Chemokine_IL8-like_dom"/>
</dbReference>
<keyword evidence="3" id="KW-0145">Chemotaxis</keyword>
<dbReference type="STRING" id="1868482.ENSTSYP00000030492"/>
<dbReference type="CDD" id="cd00271">
    <property type="entry name" value="Chemokine_C"/>
    <property type="match status" value="1"/>
</dbReference>
<dbReference type="PANTHER" id="PTHR12015:SF101">
    <property type="entry name" value="CYTOKINE SCM-1 BETA-RELATED"/>
    <property type="match status" value="1"/>
</dbReference>
<sequence>MRLLILACLGICCLTAYVVEGVGSEVPDKSICVSLTTQRLPVNRIKTYTIKEGSMKAVIFITRRGLKVCADPQVNWVKEAVKNIDSKSNTRRNTIQTKPTGTQQSTNTTVTLRG</sequence>
<evidence type="ECO:0000256" key="8">
    <source>
        <dbReference type="SAM" id="MobiDB-lite"/>
    </source>
</evidence>
<feature type="signal peptide" evidence="9">
    <location>
        <begin position="1"/>
        <end position="21"/>
    </location>
</feature>
<dbReference type="GO" id="GO:0005615">
    <property type="term" value="C:extracellular space"/>
    <property type="evidence" value="ECO:0007669"/>
    <property type="project" value="UniProtKB-KW"/>
</dbReference>
<dbReference type="InterPro" id="IPR039809">
    <property type="entry name" value="Chemokine_b/g/d"/>
</dbReference>
<evidence type="ECO:0000259" key="10">
    <source>
        <dbReference type="SMART" id="SM00199"/>
    </source>
</evidence>
<dbReference type="Proteomes" id="UP000189704">
    <property type="component" value="Unplaced"/>
</dbReference>
<dbReference type="Gene3D" id="2.40.50.40">
    <property type="match status" value="1"/>
</dbReference>
<dbReference type="GO" id="GO:0061844">
    <property type="term" value="P:antimicrobial humoral immune response mediated by antimicrobial peptide"/>
    <property type="evidence" value="ECO:0007669"/>
    <property type="project" value="TreeGrafter"/>
</dbReference>
<keyword evidence="5" id="KW-0964">Secreted</keyword>
<dbReference type="GO" id="GO:0030335">
    <property type="term" value="P:positive regulation of cell migration"/>
    <property type="evidence" value="ECO:0007669"/>
    <property type="project" value="TreeGrafter"/>
</dbReference>
<keyword evidence="7" id="KW-1015">Disulfide bond</keyword>
<evidence type="ECO:0000256" key="5">
    <source>
        <dbReference type="ARBA" id="ARBA00022525"/>
    </source>
</evidence>
<dbReference type="SMART" id="SM00199">
    <property type="entry name" value="SCY"/>
    <property type="match status" value="1"/>
</dbReference>
<accession>A0A1U7TMU3</accession>
<protein>
    <submittedName>
        <fullName evidence="12">Lymphotactin-like</fullName>
    </submittedName>
</protein>
<evidence type="ECO:0000256" key="6">
    <source>
        <dbReference type="ARBA" id="ARBA00022729"/>
    </source>
</evidence>
<dbReference type="GeneID" id="103261948"/>
<dbReference type="GO" id="GO:0070098">
    <property type="term" value="P:chemokine-mediated signaling pathway"/>
    <property type="evidence" value="ECO:0007669"/>
    <property type="project" value="TreeGrafter"/>
</dbReference>
<dbReference type="GO" id="GO:0048020">
    <property type="term" value="F:CCR chemokine receptor binding"/>
    <property type="evidence" value="ECO:0007669"/>
    <property type="project" value="TreeGrafter"/>
</dbReference>